<dbReference type="SUPFAM" id="SSF82171">
    <property type="entry name" value="DPP6 N-terminal domain-like"/>
    <property type="match status" value="1"/>
</dbReference>
<dbReference type="Proteomes" id="UP000316921">
    <property type="component" value="Chromosome"/>
</dbReference>
<dbReference type="Gene3D" id="2.120.10.30">
    <property type="entry name" value="TolB, C-terminal domain"/>
    <property type="match status" value="1"/>
</dbReference>
<evidence type="ECO:0000256" key="1">
    <source>
        <dbReference type="SAM" id="MobiDB-lite"/>
    </source>
</evidence>
<keyword evidence="3" id="KW-1185">Reference proteome</keyword>
<dbReference type="KEGG" id="pbap:Pla133_18430"/>
<proteinExistence type="predicted"/>
<evidence type="ECO:0000313" key="2">
    <source>
        <dbReference type="EMBL" id="QDU66767.1"/>
    </source>
</evidence>
<sequence length="568" mass="60623">MGANTHGPREGPDPMNTHRLQYLRLPLAVALSAGIAISQGQTTRVSVDSSGLEGAGSSNHPSISGDGRYVAFQTNANLDPSDTTPGQFYLDVYLHDRLTGSTKVVSRDSGGGNPDKSCEEAAISDNGRYIVYATYATDIIPGDDNNRRDIVRYDRLTGTTALVSAALDGTVGDWDSYEPDISADGNVVVFLSHASDLTLQDPVQWAVFARDMTTGVTELVTKGVGGVNPNSDSRQPTVSANGRYVVYACHASNIVPGDNNGWQDIFLYDRQTGATELISISTFGLQANSDCWDPTVSADGRYVAFDSYSSSLVPGDTNILPDVFLRDRVTGQTTRVSQGYDGSAANGRSTTASLSDDGRYVAFHSWASNLIGPPAGPNYLDVFVLDRVTGEVEQVTVSSTAVLANNHSYDPEISADGKFVTYDSSATNLVTDDFNGFYDVFVHDYAFAVPQPDVKINGSDVALTVPAGTPLNVTLGLDAGSLFGQNADWWVLAETPFGNFWLLPTLTWVPSFAPQLLLQFPLIDFAGVGVLNGAVLPAGTYTIHFYVDNDADGVFDGTWSDSVAVTVQ</sequence>
<feature type="region of interest" description="Disordered" evidence="1">
    <location>
        <begin position="47"/>
        <end position="66"/>
    </location>
</feature>
<reference evidence="2 3" key="1">
    <citation type="submission" date="2019-02" db="EMBL/GenBank/DDBJ databases">
        <title>Deep-cultivation of Planctomycetes and their phenomic and genomic characterization uncovers novel biology.</title>
        <authorList>
            <person name="Wiegand S."/>
            <person name="Jogler M."/>
            <person name="Boedeker C."/>
            <person name="Pinto D."/>
            <person name="Vollmers J."/>
            <person name="Rivas-Marin E."/>
            <person name="Kohn T."/>
            <person name="Peeters S.H."/>
            <person name="Heuer A."/>
            <person name="Rast P."/>
            <person name="Oberbeckmann S."/>
            <person name="Bunk B."/>
            <person name="Jeske O."/>
            <person name="Meyerdierks A."/>
            <person name="Storesund J.E."/>
            <person name="Kallscheuer N."/>
            <person name="Luecker S."/>
            <person name="Lage O.M."/>
            <person name="Pohl T."/>
            <person name="Merkel B.J."/>
            <person name="Hornburger P."/>
            <person name="Mueller R.-W."/>
            <person name="Bruemmer F."/>
            <person name="Labrenz M."/>
            <person name="Spormann A.M."/>
            <person name="Op den Camp H."/>
            <person name="Overmann J."/>
            <person name="Amann R."/>
            <person name="Jetten M.S.M."/>
            <person name="Mascher T."/>
            <person name="Medema M.H."/>
            <person name="Devos D.P."/>
            <person name="Kaster A.-K."/>
            <person name="Ovreas L."/>
            <person name="Rohde M."/>
            <person name="Galperin M.Y."/>
            <person name="Jogler C."/>
        </authorList>
    </citation>
    <scope>NUCLEOTIDE SEQUENCE [LARGE SCALE GENOMIC DNA]</scope>
    <source>
        <strain evidence="2 3">Pla133</strain>
    </source>
</reference>
<organism evidence="2 3">
    <name type="scientific">Engelhardtia mirabilis</name>
    <dbReference type="NCBI Taxonomy" id="2528011"/>
    <lineage>
        <taxon>Bacteria</taxon>
        <taxon>Pseudomonadati</taxon>
        <taxon>Planctomycetota</taxon>
        <taxon>Planctomycetia</taxon>
        <taxon>Planctomycetia incertae sedis</taxon>
        <taxon>Engelhardtia</taxon>
    </lineage>
</organism>
<dbReference type="AlphaFoldDB" id="A0A518BIF9"/>
<accession>A0A518BIF9</accession>
<protein>
    <submittedName>
        <fullName evidence="2">Protein TolB</fullName>
    </submittedName>
</protein>
<dbReference type="EMBL" id="CP036287">
    <property type="protein sequence ID" value="QDU66767.1"/>
    <property type="molecule type" value="Genomic_DNA"/>
</dbReference>
<name>A0A518BIF9_9BACT</name>
<dbReference type="PANTHER" id="PTHR36842:SF2">
    <property type="entry name" value="SLR0505 PROTEIN"/>
    <property type="match status" value="1"/>
</dbReference>
<evidence type="ECO:0000313" key="3">
    <source>
        <dbReference type="Proteomes" id="UP000316921"/>
    </source>
</evidence>
<dbReference type="InterPro" id="IPR011042">
    <property type="entry name" value="6-blade_b-propeller_TolB-like"/>
</dbReference>
<gene>
    <name evidence="2" type="primary">tolB_1</name>
    <name evidence="2" type="ORF">Pla133_18430</name>
</gene>
<dbReference type="PANTHER" id="PTHR36842">
    <property type="entry name" value="PROTEIN TOLB HOMOLOG"/>
    <property type="match status" value="1"/>
</dbReference>